<dbReference type="Gene3D" id="3.40.50.360">
    <property type="match status" value="1"/>
</dbReference>
<reference evidence="1 2" key="1">
    <citation type="journal article" date="2014" name="Genome Announc.">
        <title>Complete Genome Sequences of Fish Pathogenic Weissella ceti Strains WS74 and WS105.</title>
        <authorList>
            <person name="Figueiredo H.C."/>
            <person name="Leal C.A."/>
            <person name="Dorella F.A."/>
            <person name="Carvalho A.F."/>
            <person name="Soares S.C."/>
            <person name="Pereira F.L."/>
            <person name="Azevedo V.A."/>
        </authorList>
    </citation>
    <scope>NUCLEOTIDE SEQUENCE [LARGE SCALE GENOMIC DNA]</scope>
    <source>
        <strain evidence="1 2">WS74</strain>
    </source>
</reference>
<dbReference type="KEGG" id="wct:WS74_0268"/>
<dbReference type="KEGG" id="wce:WS08_0268"/>
<dbReference type="RefSeq" id="WP_009495759.1">
    <property type="nucleotide sequence ID" value="NZ_CP009223.1"/>
</dbReference>
<protein>
    <submittedName>
        <fullName evidence="1">Putative nrdI protein</fullName>
    </submittedName>
</protein>
<dbReference type="PANTHER" id="PTHR37297:SF1">
    <property type="entry name" value="PROTEIN NRDI"/>
    <property type="match status" value="1"/>
</dbReference>
<accession>A0A075U4Z5</accession>
<gene>
    <name evidence="1" type="ORF">WS74_0268</name>
</gene>
<dbReference type="KEGG" id="wci:WS105_0266"/>
<proteinExistence type="predicted"/>
<organism evidence="1 2">
    <name type="scientific">Weissella ceti</name>
    <dbReference type="NCBI Taxonomy" id="759620"/>
    <lineage>
        <taxon>Bacteria</taxon>
        <taxon>Bacillati</taxon>
        <taxon>Bacillota</taxon>
        <taxon>Bacilli</taxon>
        <taxon>Lactobacillales</taxon>
        <taxon>Lactobacillaceae</taxon>
        <taxon>Weissella</taxon>
    </lineage>
</organism>
<dbReference type="InterPro" id="IPR029039">
    <property type="entry name" value="Flavoprotein-like_sf"/>
</dbReference>
<dbReference type="PANTHER" id="PTHR37297">
    <property type="entry name" value="PROTEIN NRDI"/>
    <property type="match status" value="1"/>
</dbReference>
<dbReference type="OrthoDB" id="350535at2"/>
<dbReference type="GO" id="GO:0010181">
    <property type="term" value="F:FMN binding"/>
    <property type="evidence" value="ECO:0007669"/>
    <property type="project" value="InterPro"/>
</dbReference>
<evidence type="ECO:0000313" key="1">
    <source>
        <dbReference type="EMBL" id="AIM62520.1"/>
    </source>
</evidence>
<name>A0A075U4Z5_9LACO</name>
<dbReference type="PIRSF" id="PIRSF005087">
    <property type="entry name" value="NrdI"/>
    <property type="match status" value="1"/>
</dbReference>
<dbReference type="EMBL" id="CP009223">
    <property type="protein sequence ID" value="AIM62520.1"/>
    <property type="molecule type" value="Genomic_DNA"/>
</dbReference>
<sequence>MEIRLLYISQSGNTRAFVQRLTTFAAEQGQVTFTPVEISDATPDDFETTPYYAFVPTYLDGGNGIDNGVKETLTNALGEYLDYGNNGRHILGVIGSGNKNFNIQYTLTANRYADKYNVPMLADFELRGMPQDVTRIYDILLQHLTDKNLL</sequence>
<dbReference type="SUPFAM" id="SSF52218">
    <property type="entry name" value="Flavoproteins"/>
    <property type="match status" value="1"/>
</dbReference>
<dbReference type="AlphaFoldDB" id="A0A075U4Z5"/>
<keyword evidence="2" id="KW-1185">Reference proteome</keyword>
<dbReference type="Pfam" id="PF07972">
    <property type="entry name" value="Flavodoxin_NdrI"/>
    <property type="match status" value="1"/>
</dbReference>
<dbReference type="STRING" id="759620.WS105_0266"/>
<dbReference type="InterPro" id="IPR004465">
    <property type="entry name" value="RNR_NrdI"/>
</dbReference>
<dbReference type="PATRIC" id="fig|759620.7.peg.254"/>
<reference evidence="2" key="2">
    <citation type="submission" date="2014-08" db="EMBL/GenBank/DDBJ databases">
        <title>Complete genome of Weissella ceti strain WS74 isolated from diseased rainbow trout in Brazil.</title>
        <authorList>
            <person name="Figueiredo H.C.P."/>
            <person name="Leal C.A.G."/>
            <person name="Pereira F.L."/>
            <person name="Soares S.C."/>
            <person name="Dorella F.A."/>
            <person name="Carvalho A.F."/>
            <person name="Azevedo V.A.C."/>
        </authorList>
    </citation>
    <scope>NUCLEOTIDE SEQUENCE [LARGE SCALE GENOMIC DNA]</scope>
    <source>
        <strain evidence="2">WS74</strain>
    </source>
</reference>
<evidence type="ECO:0000313" key="2">
    <source>
        <dbReference type="Proteomes" id="UP000029079"/>
    </source>
</evidence>
<dbReference type="Proteomes" id="UP000029079">
    <property type="component" value="Chromosome"/>
</dbReference>
<dbReference type="NCBIfam" id="NF002714">
    <property type="entry name" value="PRK02551.1"/>
    <property type="match status" value="1"/>
</dbReference>